<evidence type="ECO:0000313" key="2">
    <source>
        <dbReference type="EMBL" id="SUA70260.1"/>
    </source>
</evidence>
<dbReference type="Proteomes" id="UP000254400">
    <property type="component" value="Unassembled WGS sequence"/>
</dbReference>
<dbReference type="Pfam" id="PF07659">
    <property type="entry name" value="DUF1599"/>
    <property type="match status" value="1"/>
</dbReference>
<evidence type="ECO:0000259" key="1">
    <source>
        <dbReference type="Pfam" id="PF07659"/>
    </source>
</evidence>
<protein>
    <recommendedName>
        <fullName evidence="1">Nucleotide modification associated domain-containing protein</fullName>
    </recommendedName>
</protein>
<evidence type="ECO:0000313" key="3">
    <source>
        <dbReference type="Proteomes" id="UP000254400"/>
    </source>
</evidence>
<dbReference type="InterPro" id="IPR011630">
    <property type="entry name" value="DUF1599"/>
</dbReference>
<name>A0A378Y157_PAEPO</name>
<sequence length="46" mass="5156">MRRLENLVQGSKAKVEESIEDTLLDQIGYGILALVELRKQKEGLNG</sequence>
<reference evidence="2 3" key="1">
    <citation type="submission" date="2018-06" db="EMBL/GenBank/DDBJ databases">
        <authorList>
            <consortium name="Pathogen Informatics"/>
            <person name="Doyle S."/>
        </authorList>
    </citation>
    <scope>NUCLEOTIDE SEQUENCE [LARGE SCALE GENOMIC DNA]</scope>
    <source>
        <strain evidence="2 3">NCTC10343</strain>
    </source>
</reference>
<dbReference type="EMBL" id="UGSC01000001">
    <property type="protein sequence ID" value="SUA70260.1"/>
    <property type="molecule type" value="Genomic_DNA"/>
</dbReference>
<gene>
    <name evidence="2" type="ORF">NCTC10343_03130</name>
</gene>
<dbReference type="AlphaFoldDB" id="A0A378Y157"/>
<feature type="domain" description="Nucleotide modification associated" evidence="1">
    <location>
        <begin position="2"/>
        <end position="37"/>
    </location>
</feature>
<proteinExistence type="predicted"/>
<accession>A0A378Y157</accession>
<organism evidence="2 3">
    <name type="scientific">Paenibacillus polymyxa</name>
    <name type="common">Bacillus polymyxa</name>
    <dbReference type="NCBI Taxonomy" id="1406"/>
    <lineage>
        <taxon>Bacteria</taxon>
        <taxon>Bacillati</taxon>
        <taxon>Bacillota</taxon>
        <taxon>Bacilli</taxon>
        <taxon>Bacillales</taxon>
        <taxon>Paenibacillaceae</taxon>
        <taxon>Paenibacillus</taxon>
    </lineage>
</organism>